<dbReference type="EMBL" id="CP048685">
    <property type="protein sequence ID" value="QPJ60429.1"/>
    <property type="molecule type" value="Genomic_DNA"/>
</dbReference>
<name>A0A7T0BSZ5_9BACT</name>
<gene>
    <name evidence="2" type="ORF">G3M70_00405</name>
</gene>
<keyword evidence="1" id="KW-0812">Transmembrane</keyword>
<dbReference type="KEGG" id="nli:G3M70_00405"/>
<reference evidence="2 3" key="1">
    <citation type="submission" date="2020-02" db="EMBL/GenBank/DDBJ databases">
        <title>Genomic and physiological characterization of two novel Nitrospinaceae genera.</title>
        <authorList>
            <person name="Mueller A.J."/>
            <person name="Jung M.-Y."/>
            <person name="Strachan C.R."/>
            <person name="Herbold C.W."/>
            <person name="Kirkegaard R.H."/>
            <person name="Daims H."/>
        </authorList>
    </citation>
    <scope>NUCLEOTIDE SEQUENCE [LARGE SCALE GENOMIC DNA]</scope>
    <source>
        <strain evidence="2">EB</strain>
    </source>
</reference>
<sequence>METKTRDTPDLSNPVRNSKLRPKKILIIQSASRVFKKTLESLRNEFPEATFTILTAHPDEMKDSLVGSADYQILPLPEGKHISIFSYGIGKRKYLHEQNFDLAAVLYNIEKGWGYANVESLAWSTGAKEIRGYFPAGTFKHLTLSQIFKNRLREQTAIGWVALNILTAFIQLVIVGFSMAGEAGYRRIFAKRSSSTKPKGSSE</sequence>
<feature type="transmembrane region" description="Helical" evidence="1">
    <location>
        <begin position="157"/>
        <end position="177"/>
    </location>
</feature>
<dbReference type="AlphaFoldDB" id="A0A7T0BSZ5"/>
<accession>A0A7T0BSZ5</accession>
<organism evidence="2 3">
    <name type="scientific">Candidatus Nitronauta litoralis</name>
    <dbReference type="NCBI Taxonomy" id="2705533"/>
    <lineage>
        <taxon>Bacteria</taxon>
        <taxon>Pseudomonadati</taxon>
        <taxon>Nitrospinota/Tectimicrobiota group</taxon>
        <taxon>Nitrospinota</taxon>
        <taxon>Nitrospinia</taxon>
        <taxon>Nitrospinales</taxon>
        <taxon>Nitrospinaceae</taxon>
        <taxon>Candidatus Nitronauta</taxon>
    </lineage>
</organism>
<evidence type="ECO:0000313" key="2">
    <source>
        <dbReference type="EMBL" id="QPJ60429.1"/>
    </source>
</evidence>
<dbReference type="Proteomes" id="UP000594688">
    <property type="component" value="Chromosome"/>
</dbReference>
<keyword evidence="1" id="KW-1133">Transmembrane helix</keyword>
<evidence type="ECO:0000256" key="1">
    <source>
        <dbReference type="SAM" id="Phobius"/>
    </source>
</evidence>
<keyword evidence="1" id="KW-0472">Membrane</keyword>
<proteinExistence type="predicted"/>
<evidence type="ECO:0000313" key="3">
    <source>
        <dbReference type="Proteomes" id="UP000594688"/>
    </source>
</evidence>
<protein>
    <submittedName>
        <fullName evidence="2">Uncharacterized protein</fullName>
    </submittedName>
</protein>